<dbReference type="EMBL" id="CAJVCE010000029">
    <property type="protein sequence ID" value="CAG7656251.1"/>
    <property type="molecule type" value="Genomic_DNA"/>
</dbReference>
<keyword evidence="1" id="KW-0812">Transmembrane</keyword>
<protein>
    <recommendedName>
        <fullName evidence="4">Transposase</fullName>
    </recommendedName>
</protein>
<gene>
    <name evidence="2" type="ORF">PAECIP111802_06329</name>
</gene>
<keyword evidence="1" id="KW-1133">Transmembrane helix</keyword>
<comment type="caution">
    <text evidence="2">The sequence shown here is derived from an EMBL/GenBank/DDBJ whole genome shotgun (WGS) entry which is preliminary data.</text>
</comment>
<proteinExistence type="predicted"/>
<keyword evidence="1" id="KW-0472">Membrane</keyword>
<feature type="transmembrane region" description="Helical" evidence="1">
    <location>
        <begin position="55"/>
        <end position="74"/>
    </location>
</feature>
<reference evidence="2 3" key="1">
    <citation type="submission" date="2021-06" db="EMBL/GenBank/DDBJ databases">
        <authorList>
            <person name="Criscuolo A."/>
        </authorList>
    </citation>
    <scope>NUCLEOTIDE SEQUENCE [LARGE SCALE GENOMIC DNA]</scope>
    <source>
        <strain evidence="3">CIP 111802</strain>
    </source>
</reference>
<name>A0ABM8VS54_9BACL</name>
<organism evidence="2 3">
    <name type="scientific">Paenibacillus allorhizosphaerae</name>
    <dbReference type="NCBI Taxonomy" id="2849866"/>
    <lineage>
        <taxon>Bacteria</taxon>
        <taxon>Bacillati</taxon>
        <taxon>Bacillota</taxon>
        <taxon>Bacilli</taxon>
        <taxon>Bacillales</taxon>
        <taxon>Paenibacillaceae</taxon>
        <taxon>Paenibacillus</taxon>
    </lineage>
</organism>
<feature type="transmembrane region" description="Helical" evidence="1">
    <location>
        <begin position="107"/>
        <end position="128"/>
    </location>
</feature>
<feature type="transmembrane region" description="Helical" evidence="1">
    <location>
        <begin position="29"/>
        <end position="49"/>
    </location>
</feature>
<evidence type="ECO:0000313" key="3">
    <source>
        <dbReference type="Proteomes" id="UP000730618"/>
    </source>
</evidence>
<keyword evidence="3" id="KW-1185">Reference proteome</keyword>
<sequence length="176" mass="20891">MKPLNDKSLSKNSTIYNYRLLKRVYHNPVIVWIIWALPGCLLILDLLLGYSVLPLLLGMAALPIVHSLFIRLLYKMKEGRAPRDWLWSLDQPWLGVIPGSYISFSKLFSIHLQLFWMTLVIMCCFYPWTSSNVLSHIIFVHLWIMVPRFVIFYRMRQYISEGYIRLNKKETSCYEQ</sequence>
<feature type="transmembrane region" description="Helical" evidence="1">
    <location>
        <begin position="134"/>
        <end position="153"/>
    </location>
</feature>
<dbReference type="Proteomes" id="UP000730618">
    <property type="component" value="Unassembled WGS sequence"/>
</dbReference>
<evidence type="ECO:0000256" key="1">
    <source>
        <dbReference type="SAM" id="Phobius"/>
    </source>
</evidence>
<evidence type="ECO:0000313" key="2">
    <source>
        <dbReference type="EMBL" id="CAG7656251.1"/>
    </source>
</evidence>
<evidence type="ECO:0008006" key="4">
    <source>
        <dbReference type="Google" id="ProtNLM"/>
    </source>
</evidence>
<accession>A0ABM8VS54</accession>
<dbReference type="RefSeq" id="WP_218102518.1">
    <property type="nucleotide sequence ID" value="NZ_CAJVCE010000029.1"/>
</dbReference>